<reference evidence="2" key="1">
    <citation type="journal article" date="2022" name="bioRxiv">
        <title>Sequencing and chromosome-scale assembly of the giantPleurodeles waltlgenome.</title>
        <authorList>
            <person name="Brown T."/>
            <person name="Elewa A."/>
            <person name="Iarovenko S."/>
            <person name="Subramanian E."/>
            <person name="Araus A.J."/>
            <person name="Petzold A."/>
            <person name="Susuki M."/>
            <person name="Suzuki K.-i.T."/>
            <person name="Hayashi T."/>
            <person name="Toyoda A."/>
            <person name="Oliveira C."/>
            <person name="Osipova E."/>
            <person name="Leigh N.D."/>
            <person name="Simon A."/>
            <person name="Yun M.H."/>
        </authorList>
    </citation>
    <scope>NUCLEOTIDE SEQUENCE</scope>
    <source>
        <strain evidence="2">20211129_DDA</strain>
        <tissue evidence="2">Liver</tissue>
    </source>
</reference>
<evidence type="ECO:0000256" key="1">
    <source>
        <dbReference type="SAM" id="SignalP"/>
    </source>
</evidence>
<evidence type="ECO:0008006" key="4">
    <source>
        <dbReference type="Google" id="ProtNLM"/>
    </source>
</evidence>
<keyword evidence="3" id="KW-1185">Reference proteome</keyword>
<accession>A0AAV7MJU6</accession>
<protein>
    <recommendedName>
        <fullName evidence="4">Secreted protein</fullName>
    </recommendedName>
</protein>
<comment type="caution">
    <text evidence="2">The sequence shown here is derived from an EMBL/GenBank/DDBJ whole genome shotgun (WGS) entry which is preliminary data.</text>
</comment>
<feature type="signal peptide" evidence="1">
    <location>
        <begin position="1"/>
        <end position="24"/>
    </location>
</feature>
<organism evidence="2 3">
    <name type="scientific">Pleurodeles waltl</name>
    <name type="common">Iberian ribbed newt</name>
    <dbReference type="NCBI Taxonomy" id="8319"/>
    <lineage>
        <taxon>Eukaryota</taxon>
        <taxon>Metazoa</taxon>
        <taxon>Chordata</taxon>
        <taxon>Craniata</taxon>
        <taxon>Vertebrata</taxon>
        <taxon>Euteleostomi</taxon>
        <taxon>Amphibia</taxon>
        <taxon>Batrachia</taxon>
        <taxon>Caudata</taxon>
        <taxon>Salamandroidea</taxon>
        <taxon>Salamandridae</taxon>
        <taxon>Pleurodelinae</taxon>
        <taxon>Pleurodeles</taxon>
    </lineage>
</organism>
<dbReference type="EMBL" id="JANPWB010000014">
    <property type="protein sequence ID" value="KAJ1102243.1"/>
    <property type="molecule type" value="Genomic_DNA"/>
</dbReference>
<gene>
    <name evidence="2" type="ORF">NDU88_007295</name>
</gene>
<name>A0AAV7MJU6_PLEWA</name>
<evidence type="ECO:0000313" key="3">
    <source>
        <dbReference type="Proteomes" id="UP001066276"/>
    </source>
</evidence>
<evidence type="ECO:0000313" key="2">
    <source>
        <dbReference type="EMBL" id="KAJ1102243.1"/>
    </source>
</evidence>
<dbReference type="Proteomes" id="UP001066276">
    <property type="component" value="Chromosome 10"/>
</dbReference>
<proteinExistence type="predicted"/>
<keyword evidence="1" id="KW-0732">Signal</keyword>
<feature type="chain" id="PRO_5044000883" description="Secreted protein" evidence="1">
    <location>
        <begin position="25"/>
        <end position="83"/>
    </location>
</feature>
<dbReference type="AlphaFoldDB" id="A0AAV7MJU6"/>
<sequence>MPRGGGTCLVVPGTLCILLRCGYGTAWHCCHCACSACLEVLPLRWWHMPGNATPVVVLERRGFLSVPCRDASLRLTRVLAGAA</sequence>